<keyword evidence="1 3" id="KW-0321">Glycogen metabolism</keyword>
<dbReference type="PANTHER" id="PTHR12307">
    <property type="entry name" value="PROTEIN PHOSPHATASE 1 REGULATORY SUBUNIT"/>
    <property type="match status" value="1"/>
</dbReference>
<dbReference type="InterPro" id="IPR038175">
    <property type="entry name" value="CBM21_dom_sf"/>
</dbReference>
<organism evidence="6 7">
    <name type="scientific">Nicrophorus vespilloides</name>
    <name type="common">Boreal carrion beetle</name>
    <dbReference type="NCBI Taxonomy" id="110193"/>
    <lineage>
        <taxon>Eukaryota</taxon>
        <taxon>Metazoa</taxon>
        <taxon>Ecdysozoa</taxon>
        <taxon>Arthropoda</taxon>
        <taxon>Hexapoda</taxon>
        <taxon>Insecta</taxon>
        <taxon>Pterygota</taxon>
        <taxon>Neoptera</taxon>
        <taxon>Endopterygota</taxon>
        <taxon>Coleoptera</taxon>
        <taxon>Polyphaga</taxon>
        <taxon>Staphyliniformia</taxon>
        <taxon>Silphidae</taxon>
        <taxon>Nicrophorinae</taxon>
        <taxon>Nicrophorus</taxon>
    </lineage>
</organism>
<evidence type="ECO:0000313" key="7">
    <source>
        <dbReference type="RefSeq" id="XP_017774054.1"/>
    </source>
</evidence>
<dbReference type="PIRSF" id="PIRSF038207">
    <property type="entry name" value="PP1_GT_animal"/>
    <property type="match status" value="1"/>
</dbReference>
<evidence type="ECO:0000256" key="2">
    <source>
        <dbReference type="ARBA" id="ARBA00023277"/>
    </source>
</evidence>
<gene>
    <name evidence="7" type="primary">LOC108560852</name>
</gene>
<dbReference type="InterPro" id="IPR005036">
    <property type="entry name" value="CBM21_dom"/>
</dbReference>
<protein>
    <recommendedName>
        <fullName evidence="3">Protein phosphatase 1 regulatory subunit</fullName>
    </recommendedName>
</protein>
<sequence length="304" mass="34469">MCSIVMQTDYEKLVAAHTPPIFSHSPPTTANFLSRYEPSPFVVARYKPIKVCSTSSPKRPCLVIRQSDDSSSSGDEDPTSPSRLKKRVVFADDKGMSLTHVRFMTEPSHLPPHADKVIRYASNGARHVTTPPTIPSPPTESWEITFSQPASDYLRFRKAVDMNKVSLENVIIKESDSYVMGTVKVSNIAFEKEVVVRCSTDNWCTHEDVLCRFVSNYTGSSIYAIYDTFSFKLPLPKTTSRTLEFCICYRCGGQEFWDNNDNLNLTRSLQKVTTLQPSDIFNTKVDSWSEFASWTHLDTTNPYW</sequence>
<evidence type="ECO:0000259" key="5">
    <source>
        <dbReference type="PROSITE" id="PS51159"/>
    </source>
</evidence>
<proteinExistence type="predicted"/>
<dbReference type="RefSeq" id="XP_017774054.1">
    <property type="nucleotide sequence ID" value="XM_017918565.1"/>
</dbReference>
<reference evidence="7" key="1">
    <citation type="submission" date="2025-08" db="UniProtKB">
        <authorList>
            <consortium name="RefSeq"/>
        </authorList>
    </citation>
    <scope>IDENTIFICATION</scope>
    <source>
        <tissue evidence="7">Whole Larva</tissue>
    </source>
</reference>
<dbReference type="Gene3D" id="2.60.40.2440">
    <property type="entry name" value="Carbohydrate binding type-21 domain"/>
    <property type="match status" value="1"/>
</dbReference>
<dbReference type="GeneID" id="108560852"/>
<dbReference type="InterPro" id="IPR017434">
    <property type="entry name" value="Pase-1_reg-su_3B/C/D_met"/>
</dbReference>
<accession>A0ABM1MHK4</accession>
<dbReference type="Proteomes" id="UP000695000">
    <property type="component" value="Unplaced"/>
</dbReference>
<keyword evidence="2 3" id="KW-0119">Carbohydrate metabolism</keyword>
<dbReference type="Pfam" id="PF03370">
    <property type="entry name" value="CBM_21"/>
    <property type="match status" value="1"/>
</dbReference>
<keyword evidence="6" id="KW-1185">Reference proteome</keyword>
<name>A0ABM1MHK4_NICVS</name>
<evidence type="ECO:0000256" key="3">
    <source>
        <dbReference type="PIRNR" id="PIRNR038207"/>
    </source>
</evidence>
<evidence type="ECO:0000313" key="6">
    <source>
        <dbReference type="Proteomes" id="UP000695000"/>
    </source>
</evidence>
<dbReference type="InterPro" id="IPR050782">
    <property type="entry name" value="PP1_regulatory_subunit_3"/>
</dbReference>
<feature type="region of interest" description="Disordered" evidence="4">
    <location>
        <begin position="64"/>
        <end position="85"/>
    </location>
</feature>
<evidence type="ECO:0000256" key="4">
    <source>
        <dbReference type="SAM" id="MobiDB-lite"/>
    </source>
</evidence>
<feature type="domain" description="CBM21" evidence="5">
    <location>
        <begin position="157"/>
        <end position="268"/>
    </location>
</feature>
<dbReference type="PANTHER" id="PTHR12307:SF48">
    <property type="entry name" value="PROTEIN PHOSPHATASE 1 REGULATORY SUBUNIT"/>
    <property type="match status" value="1"/>
</dbReference>
<dbReference type="PROSITE" id="PS51159">
    <property type="entry name" value="CBM21"/>
    <property type="match status" value="1"/>
</dbReference>
<evidence type="ECO:0000256" key="1">
    <source>
        <dbReference type="ARBA" id="ARBA00022600"/>
    </source>
</evidence>